<proteinExistence type="predicted"/>
<reference evidence="5" key="1">
    <citation type="submission" date="2021-02" db="EMBL/GenBank/DDBJ databases">
        <authorList>
            <person name="Nowell W R."/>
        </authorList>
    </citation>
    <scope>NUCLEOTIDE SEQUENCE</scope>
</reference>
<dbReference type="EMBL" id="CAJOBC010123040">
    <property type="protein sequence ID" value="CAF4582993.1"/>
    <property type="molecule type" value="Genomic_DNA"/>
</dbReference>
<feature type="non-terminal residue" evidence="5">
    <location>
        <position position="216"/>
    </location>
</feature>
<evidence type="ECO:0000313" key="5">
    <source>
        <dbReference type="EMBL" id="CAF1652334.1"/>
    </source>
</evidence>
<evidence type="ECO:0000256" key="2">
    <source>
        <dbReference type="ARBA" id="ARBA00022771"/>
    </source>
</evidence>
<protein>
    <recommendedName>
        <fullName evidence="4">FLYWCH-type domain-containing protein</fullName>
    </recommendedName>
</protein>
<evidence type="ECO:0000313" key="7">
    <source>
        <dbReference type="Proteomes" id="UP000663829"/>
    </source>
</evidence>
<dbReference type="PANTHER" id="PTHR47160">
    <property type="entry name" value="PUTATIVE-RELATED"/>
    <property type="match status" value="1"/>
</dbReference>
<dbReference type="OrthoDB" id="6765231at2759"/>
<dbReference type="Pfam" id="PF04500">
    <property type="entry name" value="FLYWCH"/>
    <property type="match status" value="1"/>
</dbReference>
<evidence type="ECO:0000313" key="6">
    <source>
        <dbReference type="EMBL" id="CAF4582993.1"/>
    </source>
</evidence>
<keyword evidence="2" id="KW-0863">Zinc-finger</keyword>
<gene>
    <name evidence="5" type="ORF">GPM918_LOCUS45578</name>
    <name evidence="6" type="ORF">SRO942_LOCUS48211</name>
</gene>
<organism evidence="5 7">
    <name type="scientific">Didymodactylos carnosus</name>
    <dbReference type="NCBI Taxonomy" id="1234261"/>
    <lineage>
        <taxon>Eukaryota</taxon>
        <taxon>Metazoa</taxon>
        <taxon>Spiralia</taxon>
        <taxon>Gnathifera</taxon>
        <taxon>Rotifera</taxon>
        <taxon>Eurotatoria</taxon>
        <taxon>Bdelloidea</taxon>
        <taxon>Philodinida</taxon>
        <taxon>Philodinidae</taxon>
        <taxon>Didymodactylos</taxon>
    </lineage>
</organism>
<feature type="domain" description="FLYWCH-type" evidence="4">
    <location>
        <begin position="3"/>
        <end position="59"/>
    </location>
</feature>
<dbReference type="Proteomes" id="UP000681722">
    <property type="component" value="Unassembled WGS sequence"/>
</dbReference>
<evidence type="ECO:0000256" key="1">
    <source>
        <dbReference type="ARBA" id="ARBA00022723"/>
    </source>
</evidence>
<dbReference type="Proteomes" id="UP000663829">
    <property type="component" value="Unassembled WGS sequence"/>
</dbReference>
<keyword evidence="1" id="KW-0479">Metal-binding</keyword>
<comment type="caution">
    <text evidence="5">The sequence shown here is derived from an EMBL/GenBank/DDBJ whole genome shotgun (WGS) entry which is preliminary data.</text>
</comment>
<evidence type="ECO:0000259" key="4">
    <source>
        <dbReference type="Pfam" id="PF04500"/>
    </source>
</evidence>
<evidence type="ECO:0000256" key="3">
    <source>
        <dbReference type="ARBA" id="ARBA00022833"/>
    </source>
</evidence>
<keyword evidence="3" id="KW-0862">Zinc</keyword>
<dbReference type="InterPro" id="IPR007588">
    <property type="entry name" value="Znf_FLYWCH"/>
</dbReference>
<name>A0A816EYR0_9BILA</name>
<dbReference type="AlphaFoldDB" id="A0A816EYR0"/>
<accession>A0A816EYR0</accession>
<dbReference type="GO" id="GO:0008270">
    <property type="term" value="F:zinc ion binding"/>
    <property type="evidence" value="ECO:0007669"/>
    <property type="project" value="UniProtKB-KW"/>
</dbReference>
<sequence length="216" mass="24514">METVKGKPVFEHQGYLYIVSKESGQKVIWCCRNYRHGQCHGRLHTINGQVVQTVGDHNHEPSDSAGEVIKARTKMSDASKQTGRTTHDIVADGVSKLSDHAISSLPNLQNLKRTVQRIRQRNQNPLPLPTSRDTIVIDPQYTKTARNRTFLQFDSGPIDRRILIFSTKKQLKILGKAHSIYLDGTFSVVPELYFQLYTIHATYLNHIVPVVYVLLP</sequence>
<dbReference type="PANTHER" id="PTHR47160:SF10">
    <property type="entry name" value="MULE TRANSPOSASE DOMAIN-CONTAINING PROTEIN"/>
    <property type="match status" value="1"/>
</dbReference>
<dbReference type="Gene3D" id="2.20.25.240">
    <property type="match status" value="1"/>
</dbReference>
<keyword evidence="7" id="KW-1185">Reference proteome</keyword>
<dbReference type="EMBL" id="CAJNOQ010051986">
    <property type="protein sequence ID" value="CAF1652334.1"/>
    <property type="molecule type" value="Genomic_DNA"/>
</dbReference>